<keyword evidence="8" id="KW-0614">Plasmid</keyword>
<keyword evidence="2" id="KW-0229">DNA integration</keyword>
<dbReference type="InterPro" id="IPR011010">
    <property type="entry name" value="DNA_brk_join_enz"/>
</dbReference>
<evidence type="ECO:0000313" key="9">
    <source>
        <dbReference type="Proteomes" id="UP000595610"/>
    </source>
</evidence>
<dbReference type="PANTHER" id="PTHR30349">
    <property type="entry name" value="PHAGE INTEGRASE-RELATED"/>
    <property type="match status" value="1"/>
</dbReference>
<evidence type="ECO:0000256" key="4">
    <source>
        <dbReference type="ARBA" id="ARBA00023172"/>
    </source>
</evidence>
<dbReference type="InterPro" id="IPR050090">
    <property type="entry name" value="Tyrosine_recombinase_XerCD"/>
</dbReference>
<proteinExistence type="inferred from homology"/>
<comment type="similarity">
    <text evidence="1">Belongs to the 'phage' integrase family.</text>
</comment>
<geneLocation type="plasmid" evidence="8 9">
    <name>unnamed</name>
</geneLocation>
<keyword evidence="4" id="KW-0233">DNA recombination</keyword>
<keyword evidence="3 5" id="KW-0238">DNA-binding</keyword>
<feature type="domain" description="Core-binding (CB)" evidence="7">
    <location>
        <begin position="255"/>
        <end position="354"/>
    </location>
</feature>
<dbReference type="PROSITE" id="PS51900">
    <property type="entry name" value="CB"/>
    <property type="match status" value="1"/>
</dbReference>
<dbReference type="AlphaFoldDB" id="A0A7T4TCF6"/>
<evidence type="ECO:0000259" key="7">
    <source>
        <dbReference type="PROSITE" id="PS51900"/>
    </source>
</evidence>
<dbReference type="InterPro" id="IPR013762">
    <property type="entry name" value="Integrase-like_cat_sf"/>
</dbReference>
<dbReference type="PANTHER" id="PTHR30349:SF41">
    <property type="entry name" value="INTEGRASE_RECOMBINASE PROTEIN MJ0367-RELATED"/>
    <property type="match status" value="1"/>
</dbReference>
<dbReference type="GO" id="GO:0006310">
    <property type="term" value="P:DNA recombination"/>
    <property type="evidence" value="ECO:0007669"/>
    <property type="project" value="UniProtKB-KW"/>
</dbReference>
<dbReference type="PROSITE" id="PS51898">
    <property type="entry name" value="TYR_RECOMBINASE"/>
    <property type="match status" value="1"/>
</dbReference>
<dbReference type="Pfam" id="PF00589">
    <property type="entry name" value="Phage_integrase"/>
    <property type="match status" value="1"/>
</dbReference>
<dbReference type="InterPro" id="IPR002104">
    <property type="entry name" value="Integrase_catalytic"/>
</dbReference>
<evidence type="ECO:0000256" key="5">
    <source>
        <dbReference type="PROSITE-ProRule" id="PRU01248"/>
    </source>
</evidence>
<dbReference type="InterPro" id="IPR044068">
    <property type="entry name" value="CB"/>
</dbReference>
<sequence>MANQPQSLTVPPARTYTRADFTALRAFVQQIPPATIARLYYDPEVAPHAATPETMAQFLRTMRDELVQLALLHGSPVLADHLKTSIRKHGSAKLTAVSLRMVEDASRLAAAVPAPHHAIGFWFRPLVAQRLAGEGIMTLQALVDYCNTHGGSWWRSVPRIGPLRARTLVAWLRRHESSLGVRVAADVDTRPFVPTDEAVVIGGDPATPRLAPFERMAVPAALSGGDGAGAVDGVRARGTNRAGAFAFIRAPHDLAALHAYLHRYRDRPATLRVYTREIERFVLWAVIVRGVAVSSVTVEDCEAYKDFLAQPAPSFTGPKRPRISGRWRPFTGTLSADSQAYAVRVLRAAFRWLVEVRYLAGNPWHAVHDPATVTQETRVQVDRALPATLWKQLRDALDHTCSQETVETGARQWRAARAAILLMGDSGLRRSEAALATREQLQPADVRVSLRADAAGEVTSKVVGDPADSTARIWTLTLVGKRRRQRTVPVSPDTVTALRAHWRDRGRDFDASGASGPLVAPLVVPATQDARRRHAHGNPGNGMPYAADALGCLVRTAIKRLARRLAEQGTLPASCSPEDLAQLASTSAHALRHTFGTQAIRQMPLNVVQTILGHTSLQTTSIYTRAGRQQMLDAAGRYYSAGEETLVAAGG</sequence>
<dbReference type="KEGG" id="pgis:I6I06_29215"/>
<keyword evidence="9" id="KW-1185">Reference proteome</keyword>
<evidence type="ECO:0000256" key="3">
    <source>
        <dbReference type="ARBA" id="ARBA00023125"/>
    </source>
</evidence>
<evidence type="ECO:0000256" key="2">
    <source>
        <dbReference type="ARBA" id="ARBA00022908"/>
    </source>
</evidence>
<dbReference type="GO" id="GO:0015074">
    <property type="term" value="P:DNA integration"/>
    <property type="evidence" value="ECO:0007669"/>
    <property type="project" value="UniProtKB-KW"/>
</dbReference>
<evidence type="ECO:0000256" key="1">
    <source>
        <dbReference type="ARBA" id="ARBA00008857"/>
    </source>
</evidence>
<dbReference type="RefSeq" id="WP_042329722.1">
    <property type="nucleotide sequence ID" value="NZ_CP066077.1"/>
</dbReference>
<dbReference type="CDD" id="cd00397">
    <property type="entry name" value="DNA_BRE_C"/>
    <property type="match status" value="1"/>
</dbReference>
<dbReference type="InterPro" id="IPR010998">
    <property type="entry name" value="Integrase_recombinase_N"/>
</dbReference>
<organism evidence="8 9">
    <name type="scientific">Paraburkholderia ginsengisoli</name>
    <dbReference type="NCBI Taxonomy" id="311231"/>
    <lineage>
        <taxon>Bacteria</taxon>
        <taxon>Pseudomonadati</taxon>
        <taxon>Pseudomonadota</taxon>
        <taxon>Betaproteobacteria</taxon>
        <taxon>Burkholderiales</taxon>
        <taxon>Burkholderiaceae</taxon>
        <taxon>Paraburkholderia</taxon>
    </lineage>
</organism>
<reference evidence="8 9" key="1">
    <citation type="submission" date="2020-12" db="EMBL/GenBank/DDBJ databases">
        <title>FDA dAtabase for Regulatory Grade micrObial Sequences (FDA-ARGOS): Supporting development and validation of Infectious Disease Dx tests.</title>
        <authorList>
            <person name="Nelson B."/>
            <person name="Plummer A."/>
            <person name="Tallon L."/>
            <person name="Sadzewicz L."/>
            <person name="Zhao X."/>
            <person name="Boylan J."/>
            <person name="Ott S."/>
            <person name="Bowen H."/>
            <person name="Vavikolanu K."/>
            <person name="Mehta A."/>
            <person name="Aluvathingal J."/>
            <person name="Nadendla S."/>
            <person name="Myers T."/>
            <person name="Yan Y."/>
            <person name="Sichtig H."/>
        </authorList>
    </citation>
    <scope>NUCLEOTIDE SEQUENCE [LARGE SCALE GENOMIC DNA]</scope>
    <source>
        <strain evidence="8 9">FDAARGOS_1049</strain>
        <plasmid evidence="8 9">unnamed</plasmid>
    </source>
</reference>
<feature type="domain" description="Tyr recombinase" evidence="6">
    <location>
        <begin position="380"/>
        <end position="637"/>
    </location>
</feature>
<dbReference type="GO" id="GO:0003677">
    <property type="term" value="F:DNA binding"/>
    <property type="evidence" value="ECO:0007669"/>
    <property type="project" value="UniProtKB-UniRule"/>
</dbReference>
<dbReference type="EMBL" id="CP066077">
    <property type="protein sequence ID" value="QQC67894.1"/>
    <property type="molecule type" value="Genomic_DNA"/>
</dbReference>
<name>A0A7T4TCF6_9BURK</name>
<dbReference type="SUPFAM" id="SSF56349">
    <property type="entry name" value="DNA breaking-rejoining enzymes"/>
    <property type="match status" value="1"/>
</dbReference>
<dbReference type="Proteomes" id="UP000595610">
    <property type="component" value="Plasmid unnamed"/>
</dbReference>
<dbReference type="Gene3D" id="1.10.150.130">
    <property type="match status" value="1"/>
</dbReference>
<protein>
    <submittedName>
        <fullName evidence="8">Tyrosine-type recombinase/integrase</fullName>
    </submittedName>
</protein>
<evidence type="ECO:0000313" key="8">
    <source>
        <dbReference type="EMBL" id="QQC67894.1"/>
    </source>
</evidence>
<dbReference type="InterPro" id="IPR022169">
    <property type="entry name" value="DUF3701"/>
</dbReference>
<gene>
    <name evidence="8" type="ORF">I6I06_29215</name>
</gene>
<dbReference type="Gene3D" id="1.10.443.10">
    <property type="entry name" value="Intergrase catalytic core"/>
    <property type="match status" value="1"/>
</dbReference>
<evidence type="ECO:0000259" key="6">
    <source>
        <dbReference type="PROSITE" id="PS51898"/>
    </source>
</evidence>
<dbReference type="Pfam" id="PF12482">
    <property type="entry name" value="DUF3701"/>
    <property type="match status" value="1"/>
</dbReference>
<accession>A0A7T4TCF6</accession>